<gene>
    <name evidence="3" type="ORF">Pfra01_001010300</name>
</gene>
<dbReference type="InterPro" id="IPR036397">
    <property type="entry name" value="RNaseH_sf"/>
</dbReference>
<evidence type="ECO:0000313" key="4">
    <source>
        <dbReference type="Proteomes" id="UP001165121"/>
    </source>
</evidence>
<dbReference type="EMBL" id="BSXT01000959">
    <property type="protein sequence ID" value="GMF36746.1"/>
    <property type="molecule type" value="Genomic_DNA"/>
</dbReference>
<dbReference type="InterPro" id="IPR050951">
    <property type="entry name" value="Retrovirus_Pol_polyprotein"/>
</dbReference>
<evidence type="ECO:0000259" key="2">
    <source>
        <dbReference type="PROSITE" id="PS50994"/>
    </source>
</evidence>
<dbReference type="SUPFAM" id="SSF53098">
    <property type="entry name" value="Ribonuclease H-like"/>
    <property type="match status" value="1"/>
</dbReference>
<dbReference type="InterPro" id="IPR056924">
    <property type="entry name" value="SH3_Tf2-1"/>
</dbReference>
<feature type="region of interest" description="Disordered" evidence="1">
    <location>
        <begin position="62"/>
        <end position="119"/>
    </location>
</feature>
<dbReference type="Pfam" id="PF24626">
    <property type="entry name" value="SH3_Tf2-1"/>
    <property type="match status" value="1"/>
</dbReference>
<dbReference type="AlphaFoldDB" id="A0A9W6XE59"/>
<sequence>MVRLAAVRKSVTASQAAQLFVDNVFRHHGPPEAFMSDRDPRFVARFWQHLFHLLGTRLDMSTADHPQTDGHTELDQSAGRHSSECQRCRTHQRTPLTLPPASNLGEGGANDEDPRGLKGLRTSVKPNLLSFIETGEAVRQRVRDAMAADQDRQKEKSDRHGRANIHVFQRGDQVLLNTKNLPISAVSTVGSTKLRPRFIGPFTVIGVHDHACTLDLPSALATHPTFYVGLLKAYHPAEAIEPSDADPSSIDRGHLPPLPTVSPSQEPGGDGAHSKIRLAALVAVLQGPDP</sequence>
<dbReference type="GO" id="GO:0015074">
    <property type="term" value="P:DNA integration"/>
    <property type="evidence" value="ECO:0007669"/>
    <property type="project" value="InterPro"/>
</dbReference>
<organism evidence="3 4">
    <name type="scientific">Phytophthora fragariaefolia</name>
    <dbReference type="NCBI Taxonomy" id="1490495"/>
    <lineage>
        <taxon>Eukaryota</taxon>
        <taxon>Sar</taxon>
        <taxon>Stramenopiles</taxon>
        <taxon>Oomycota</taxon>
        <taxon>Peronosporomycetes</taxon>
        <taxon>Peronosporales</taxon>
        <taxon>Peronosporaceae</taxon>
        <taxon>Phytophthora</taxon>
    </lineage>
</organism>
<dbReference type="Gene3D" id="3.30.420.10">
    <property type="entry name" value="Ribonuclease H-like superfamily/Ribonuclease H"/>
    <property type="match status" value="1"/>
</dbReference>
<dbReference type="PROSITE" id="PS50994">
    <property type="entry name" value="INTEGRASE"/>
    <property type="match status" value="1"/>
</dbReference>
<dbReference type="GO" id="GO:0003676">
    <property type="term" value="F:nucleic acid binding"/>
    <property type="evidence" value="ECO:0007669"/>
    <property type="project" value="InterPro"/>
</dbReference>
<feature type="region of interest" description="Disordered" evidence="1">
    <location>
        <begin position="241"/>
        <end position="272"/>
    </location>
</feature>
<dbReference type="Proteomes" id="UP001165121">
    <property type="component" value="Unassembled WGS sequence"/>
</dbReference>
<dbReference type="InterPro" id="IPR001584">
    <property type="entry name" value="Integrase_cat-core"/>
</dbReference>
<dbReference type="PANTHER" id="PTHR37984">
    <property type="entry name" value="PROTEIN CBG26694"/>
    <property type="match status" value="1"/>
</dbReference>
<keyword evidence="4" id="KW-1185">Reference proteome</keyword>
<dbReference type="PANTHER" id="PTHR37984:SF5">
    <property type="entry name" value="PROTEIN NYNRIN-LIKE"/>
    <property type="match status" value="1"/>
</dbReference>
<proteinExistence type="predicted"/>
<name>A0A9W6XE59_9STRA</name>
<reference evidence="3" key="1">
    <citation type="submission" date="2023-04" db="EMBL/GenBank/DDBJ databases">
        <title>Phytophthora fragariaefolia NBRC 109709.</title>
        <authorList>
            <person name="Ichikawa N."/>
            <person name="Sato H."/>
            <person name="Tonouchi N."/>
        </authorList>
    </citation>
    <scope>NUCLEOTIDE SEQUENCE</scope>
    <source>
        <strain evidence="3">NBRC 109709</strain>
    </source>
</reference>
<dbReference type="InterPro" id="IPR012337">
    <property type="entry name" value="RNaseH-like_sf"/>
</dbReference>
<evidence type="ECO:0000256" key="1">
    <source>
        <dbReference type="SAM" id="MobiDB-lite"/>
    </source>
</evidence>
<evidence type="ECO:0000313" key="3">
    <source>
        <dbReference type="EMBL" id="GMF36746.1"/>
    </source>
</evidence>
<feature type="domain" description="Integrase catalytic" evidence="2">
    <location>
        <begin position="1"/>
        <end position="73"/>
    </location>
</feature>
<protein>
    <submittedName>
        <fullName evidence="3">Unnamed protein product</fullName>
    </submittedName>
</protein>
<comment type="caution">
    <text evidence="3">The sequence shown here is derived from an EMBL/GenBank/DDBJ whole genome shotgun (WGS) entry which is preliminary data.</text>
</comment>
<accession>A0A9W6XE59</accession>